<dbReference type="GO" id="GO:0003887">
    <property type="term" value="F:DNA-directed DNA polymerase activity"/>
    <property type="evidence" value="ECO:0007669"/>
    <property type="project" value="InterPro"/>
</dbReference>
<protein>
    <recommendedName>
        <fullName evidence="2">Initiator Rep protein WH1 domain-containing protein</fullName>
    </recommendedName>
</protein>
<dbReference type="Pfam" id="PF21205">
    <property type="entry name" value="Rep3_C"/>
    <property type="match status" value="1"/>
</dbReference>
<dbReference type="EMBL" id="AWTP01000123">
    <property type="protein sequence ID" value="KGH08305.1"/>
    <property type="molecule type" value="Genomic_DNA"/>
</dbReference>
<gene>
    <name evidence="3" type="ORF">P608_18210</name>
</gene>
<accession>A0A0E3CEH5</accession>
<dbReference type="InterPro" id="IPR000525">
    <property type="entry name" value="Initiator_Rep_WH1"/>
</dbReference>
<comment type="caution">
    <text evidence="3">The sequence shown here is derived from an EMBL/GenBank/DDBJ whole genome shotgun (WGS) entry which is preliminary data.</text>
</comment>
<dbReference type="InterPro" id="IPR036390">
    <property type="entry name" value="WH_DNA-bd_sf"/>
</dbReference>
<feature type="domain" description="Initiator Rep protein WH1" evidence="2">
    <location>
        <begin position="67"/>
        <end position="198"/>
    </location>
</feature>
<dbReference type="RefSeq" id="WP_034396707.1">
    <property type="nucleotide sequence ID" value="NZ_AWTO01000200.1"/>
</dbReference>
<dbReference type="Pfam" id="PF01051">
    <property type="entry name" value="Rep3_N"/>
    <property type="match status" value="1"/>
</dbReference>
<proteinExistence type="inferred from homology"/>
<dbReference type="AlphaFoldDB" id="A0A0E3CEH5"/>
<dbReference type="SUPFAM" id="SSF46785">
    <property type="entry name" value="Winged helix' DNA-binding domain"/>
    <property type="match status" value="1"/>
</dbReference>
<evidence type="ECO:0000259" key="2">
    <source>
        <dbReference type="Pfam" id="PF01051"/>
    </source>
</evidence>
<dbReference type="InterPro" id="IPR036388">
    <property type="entry name" value="WH-like_DNA-bd_sf"/>
</dbReference>
<keyword evidence="4" id="KW-1185">Reference proteome</keyword>
<evidence type="ECO:0000256" key="1">
    <source>
        <dbReference type="ARBA" id="ARBA00038283"/>
    </source>
</evidence>
<evidence type="ECO:0000313" key="4">
    <source>
        <dbReference type="Proteomes" id="UP000029549"/>
    </source>
</evidence>
<dbReference type="Proteomes" id="UP000029549">
    <property type="component" value="Unassembled WGS sequence"/>
</dbReference>
<dbReference type="Gene3D" id="1.10.10.10">
    <property type="entry name" value="Winged helix-like DNA-binding domain superfamily/Winged helix DNA-binding domain"/>
    <property type="match status" value="1"/>
</dbReference>
<comment type="similarity">
    <text evidence="1">Belongs to the initiator RepB protein family.</text>
</comment>
<sequence>MAKDVEAEEFNLPMTDADRQIGLSGFPDPEPDSKKRFRRVNVRAAKARPESIRKNYPLIHSLTATLQTNHQQKLMNMIIKCVQTQERDADGFWSMPFSDLKVALNLNTNNRTHISAVANSMQEIKMHFDMASKDLKNPKLVWIVFVPTILYESGEVRFKINSDVEHLFSKDHRYALLEEREMAALKLQCSVRLYELVCQDAGIQHSALMPWEMLRGLIMAKDIPKKAETWSGFSERYLIPSIHEVSMQTRFNVELDVIKRGKFVHQVRLLIKLKNNRQEVLSGISETPAHAQMRGFLEGWPLPNGDILSLFGKYSIEDIQNAYAHTLYRSKFEKYQLKHPHKYFLRSLEHKYFKDYPDCAKVMGLIFVSAVRNEVDDVVPDARRSNVEDTVTIEDIDRRVMLRRQTELQGMVDGMPAEQRHALFSKYNDTLKDDRFKLNIGRRNRAGSMSMFRHWYGETVYGAISAEERELAKQAILAEAVATTY</sequence>
<name>A0A0E3CEH5_9BURK</name>
<dbReference type="GO" id="GO:0006270">
    <property type="term" value="P:DNA replication initiation"/>
    <property type="evidence" value="ECO:0007669"/>
    <property type="project" value="InterPro"/>
</dbReference>
<evidence type="ECO:0000313" key="3">
    <source>
        <dbReference type="EMBL" id="KGH08305.1"/>
    </source>
</evidence>
<reference evidence="3 4" key="1">
    <citation type="submission" date="2013-09" db="EMBL/GenBank/DDBJ databases">
        <title>High correlation between genotypes and phenotypes of environmental bacteria Comamonas testosteroni strains.</title>
        <authorList>
            <person name="Liu L."/>
            <person name="Zhu W."/>
            <person name="Xia X."/>
            <person name="Xu B."/>
            <person name="Luo M."/>
            <person name="Wang G."/>
        </authorList>
    </citation>
    <scope>NUCLEOTIDE SEQUENCE [LARGE SCALE GENOMIC DNA]</scope>
    <source>
        <strain evidence="3 4">DF2</strain>
    </source>
</reference>
<organism evidence="3 4">
    <name type="scientific">Comamonas thiooxydans</name>
    <dbReference type="NCBI Taxonomy" id="363952"/>
    <lineage>
        <taxon>Bacteria</taxon>
        <taxon>Pseudomonadati</taxon>
        <taxon>Pseudomonadota</taxon>
        <taxon>Betaproteobacteria</taxon>
        <taxon>Burkholderiales</taxon>
        <taxon>Comamonadaceae</taxon>
        <taxon>Comamonas</taxon>
    </lineage>
</organism>